<dbReference type="Proteomes" id="UP001152607">
    <property type="component" value="Unassembled WGS sequence"/>
</dbReference>
<protein>
    <submittedName>
        <fullName evidence="1">Uncharacterized protein</fullName>
    </submittedName>
</protein>
<organism evidence="1 2">
    <name type="scientific">Periconia digitata</name>
    <dbReference type="NCBI Taxonomy" id="1303443"/>
    <lineage>
        <taxon>Eukaryota</taxon>
        <taxon>Fungi</taxon>
        <taxon>Dikarya</taxon>
        <taxon>Ascomycota</taxon>
        <taxon>Pezizomycotina</taxon>
        <taxon>Dothideomycetes</taxon>
        <taxon>Pleosporomycetidae</taxon>
        <taxon>Pleosporales</taxon>
        <taxon>Massarineae</taxon>
        <taxon>Periconiaceae</taxon>
        <taxon>Periconia</taxon>
    </lineage>
</organism>
<dbReference type="EMBL" id="CAOQHR010000009">
    <property type="protein sequence ID" value="CAI6339157.1"/>
    <property type="molecule type" value="Genomic_DNA"/>
</dbReference>
<dbReference type="AlphaFoldDB" id="A0A9W4XY67"/>
<evidence type="ECO:0000313" key="1">
    <source>
        <dbReference type="EMBL" id="CAI6339157.1"/>
    </source>
</evidence>
<accession>A0A9W4XY67</accession>
<proteinExistence type="predicted"/>
<gene>
    <name evidence="1" type="ORF">PDIGIT_LOCUS12304</name>
</gene>
<evidence type="ECO:0000313" key="2">
    <source>
        <dbReference type="Proteomes" id="UP001152607"/>
    </source>
</evidence>
<reference evidence="1" key="1">
    <citation type="submission" date="2023-01" db="EMBL/GenBank/DDBJ databases">
        <authorList>
            <person name="Van Ghelder C."/>
            <person name="Rancurel C."/>
        </authorList>
    </citation>
    <scope>NUCLEOTIDE SEQUENCE</scope>
    <source>
        <strain evidence="1">CNCM I-4278</strain>
    </source>
</reference>
<sequence>MWPRTSRLTPPGGAATDRAQPFIRSTVFDLFLLLVKAPLPCFWYSSCCSQPAHHWDHERLNYLGIL</sequence>
<keyword evidence="2" id="KW-1185">Reference proteome</keyword>
<name>A0A9W4XY67_9PLEO</name>
<comment type="caution">
    <text evidence="1">The sequence shown here is derived from an EMBL/GenBank/DDBJ whole genome shotgun (WGS) entry which is preliminary data.</text>
</comment>